<dbReference type="GO" id="GO:0019748">
    <property type="term" value="P:secondary metabolic process"/>
    <property type="evidence" value="ECO:0007669"/>
    <property type="project" value="UniProtKB-ARBA"/>
</dbReference>
<feature type="transmembrane region" description="Helical" evidence="10">
    <location>
        <begin position="12"/>
        <end position="35"/>
    </location>
</feature>
<evidence type="ECO:0000256" key="2">
    <source>
        <dbReference type="ARBA" id="ARBA00010617"/>
    </source>
</evidence>
<dbReference type="Proteomes" id="UP000234275">
    <property type="component" value="Unassembled WGS sequence"/>
</dbReference>
<gene>
    <name evidence="11" type="ORF">P170DRAFT_431760</name>
</gene>
<reference evidence="11 12" key="1">
    <citation type="submission" date="2016-12" db="EMBL/GenBank/DDBJ databases">
        <title>The genomes of Aspergillus section Nigri reveals drivers in fungal speciation.</title>
        <authorList>
            <consortium name="DOE Joint Genome Institute"/>
            <person name="Vesth T.C."/>
            <person name="Nybo J."/>
            <person name="Theobald S."/>
            <person name="Brandl J."/>
            <person name="Frisvad J.C."/>
            <person name="Nielsen K.F."/>
            <person name="Lyhne E.K."/>
            <person name="Kogle M.E."/>
            <person name="Kuo A."/>
            <person name="Riley R."/>
            <person name="Clum A."/>
            <person name="Nolan M."/>
            <person name="Lipzen A."/>
            <person name="Salamov A."/>
            <person name="Henrissat B."/>
            <person name="Wiebenga A."/>
            <person name="De Vries R.P."/>
            <person name="Grigoriev I.V."/>
            <person name="Mortensen U.H."/>
            <person name="Andersen M.R."/>
            <person name="Baker S.E."/>
        </authorList>
    </citation>
    <scope>NUCLEOTIDE SEQUENCE [LARGE SCALE GENOMIC DNA]</scope>
    <source>
        <strain evidence="11 12">IBT 23096</strain>
    </source>
</reference>
<keyword evidence="10" id="KW-0812">Transmembrane</keyword>
<keyword evidence="12" id="KW-1185">Reference proteome</keyword>
<dbReference type="InterPro" id="IPR036396">
    <property type="entry name" value="Cyt_P450_sf"/>
</dbReference>
<dbReference type="GeneID" id="36555813"/>
<dbReference type="InterPro" id="IPR001128">
    <property type="entry name" value="Cyt_P450"/>
</dbReference>
<dbReference type="SUPFAM" id="SSF48264">
    <property type="entry name" value="Cytochrome P450"/>
    <property type="match status" value="1"/>
</dbReference>
<evidence type="ECO:0000256" key="8">
    <source>
        <dbReference type="PIRSR" id="PIRSR602403-1"/>
    </source>
</evidence>
<evidence type="ECO:0000256" key="5">
    <source>
        <dbReference type="ARBA" id="ARBA00023002"/>
    </source>
</evidence>
<evidence type="ECO:0000256" key="3">
    <source>
        <dbReference type="ARBA" id="ARBA00022617"/>
    </source>
</evidence>
<evidence type="ECO:0000256" key="10">
    <source>
        <dbReference type="SAM" id="Phobius"/>
    </source>
</evidence>
<sequence length="512" mass="58141">MTLNPIAKAERIFSIRPAPIVAFFILVFIVIFHVLSSPGPPKTLPLVNGTRLYKLTDILARKRFFYNGRELIKTGLAKANVFGIVTENGYYVVLHPKFAEEIRDNPTLNPRKVFEDLMHKGIPGFEASAEFTREDGLFQHAVRTKLLKMLWHVSTALSDETTIALQAEWTDDPEWHNISPRDDIPTVAAQVSSRVFLGDPICRDPDWVRIAVNYARDVAQAATELRLAPAGLRKLVAKFLPSCRRLRAHLRDAKKIVQSIVDDRQMAKQKAFREGKKPKQYVDAIECFEEMAHGENYNPVHTQLTLTFVAIHTTSDMLTQALYDLVDREELICALREEIKTILPQGWTKATVNQLKLMDSVLKESQRLKPVAFVSMRRVTKKPLLLSDGTVIPEGTRLIVASERQWDEAYHPNPEIFDPYRFIKLRETPGYKTSAQLAGTSPDNLSWGYGKHSCPGRFFAANEVKVLLCHILMKYDIKVVGEKPRVRAFGSTLVADPYATLAVRRRPEKEDI</sequence>
<dbReference type="CDD" id="cd11041">
    <property type="entry name" value="CYP503A1-like"/>
    <property type="match status" value="1"/>
</dbReference>
<keyword evidence="6 8" id="KW-0408">Iron</keyword>
<feature type="binding site" description="axial binding residue" evidence="8">
    <location>
        <position position="454"/>
    </location>
    <ligand>
        <name>heme</name>
        <dbReference type="ChEBI" id="CHEBI:30413"/>
    </ligand>
    <ligandPart>
        <name>Fe</name>
        <dbReference type="ChEBI" id="CHEBI:18248"/>
    </ligandPart>
</feature>
<dbReference type="RefSeq" id="XP_024709388.1">
    <property type="nucleotide sequence ID" value="XM_024848114.1"/>
</dbReference>
<dbReference type="GO" id="GO:0005506">
    <property type="term" value="F:iron ion binding"/>
    <property type="evidence" value="ECO:0007669"/>
    <property type="project" value="InterPro"/>
</dbReference>
<evidence type="ECO:0000256" key="4">
    <source>
        <dbReference type="ARBA" id="ARBA00022723"/>
    </source>
</evidence>
<dbReference type="Pfam" id="PF00067">
    <property type="entry name" value="p450"/>
    <property type="match status" value="1"/>
</dbReference>
<dbReference type="PANTHER" id="PTHR46206">
    <property type="entry name" value="CYTOCHROME P450"/>
    <property type="match status" value="1"/>
</dbReference>
<evidence type="ECO:0000313" key="11">
    <source>
        <dbReference type="EMBL" id="PLB54086.1"/>
    </source>
</evidence>
<evidence type="ECO:0000256" key="9">
    <source>
        <dbReference type="RuleBase" id="RU000461"/>
    </source>
</evidence>
<evidence type="ECO:0000256" key="7">
    <source>
        <dbReference type="ARBA" id="ARBA00023033"/>
    </source>
</evidence>
<dbReference type="OrthoDB" id="1844152at2759"/>
<dbReference type="PRINTS" id="PR00465">
    <property type="entry name" value="EP450IV"/>
</dbReference>
<evidence type="ECO:0000256" key="1">
    <source>
        <dbReference type="ARBA" id="ARBA00001971"/>
    </source>
</evidence>
<keyword evidence="3 8" id="KW-0349">Heme</keyword>
<dbReference type="GO" id="GO:0004497">
    <property type="term" value="F:monooxygenase activity"/>
    <property type="evidence" value="ECO:0007669"/>
    <property type="project" value="UniProtKB-KW"/>
</dbReference>
<protein>
    <submittedName>
        <fullName evidence="11">Cytochrome P450</fullName>
    </submittedName>
</protein>
<dbReference type="VEuPathDB" id="FungiDB:P170DRAFT_431760"/>
<evidence type="ECO:0000256" key="6">
    <source>
        <dbReference type="ARBA" id="ARBA00023004"/>
    </source>
</evidence>
<dbReference type="InterPro" id="IPR017972">
    <property type="entry name" value="Cyt_P450_CS"/>
</dbReference>
<dbReference type="EMBL" id="MSFO01000001">
    <property type="protein sequence ID" value="PLB54086.1"/>
    <property type="molecule type" value="Genomic_DNA"/>
</dbReference>
<keyword evidence="10" id="KW-1133">Transmembrane helix</keyword>
<dbReference type="GO" id="GO:0016705">
    <property type="term" value="F:oxidoreductase activity, acting on paired donors, with incorporation or reduction of molecular oxygen"/>
    <property type="evidence" value="ECO:0007669"/>
    <property type="project" value="InterPro"/>
</dbReference>
<organism evidence="11 12">
    <name type="scientific">Aspergillus steynii IBT 23096</name>
    <dbReference type="NCBI Taxonomy" id="1392250"/>
    <lineage>
        <taxon>Eukaryota</taxon>
        <taxon>Fungi</taxon>
        <taxon>Dikarya</taxon>
        <taxon>Ascomycota</taxon>
        <taxon>Pezizomycotina</taxon>
        <taxon>Eurotiomycetes</taxon>
        <taxon>Eurotiomycetidae</taxon>
        <taxon>Eurotiales</taxon>
        <taxon>Aspergillaceae</taxon>
        <taxon>Aspergillus</taxon>
        <taxon>Aspergillus subgen. Circumdati</taxon>
    </lineage>
</organism>
<dbReference type="STRING" id="1392250.A0A2I2GMH8"/>
<dbReference type="PANTHER" id="PTHR46206:SF2">
    <property type="entry name" value="CYTOCHROME P450 MONOOXYGENASE AUSG-RELATED"/>
    <property type="match status" value="1"/>
</dbReference>
<comment type="cofactor">
    <cofactor evidence="1 8">
        <name>heme</name>
        <dbReference type="ChEBI" id="CHEBI:30413"/>
    </cofactor>
</comment>
<dbReference type="PROSITE" id="PS00086">
    <property type="entry name" value="CYTOCHROME_P450"/>
    <property type="match status" value="1"/>
</dbReference>
<dbReference type="Gene3D" id="1.10.630.10">
    <property type="entry name" value="Cytochrome P450"/>
    <property type="match status" value="1"/>
</dbReference>
<keyword evidence="7 9" id="KW-0503">Monooxygenase</keyword>
<dbReference type="InterPro" id="IPR002403">
    <property type="entry name" value="Cyt_P450_E_grp-IV"/>
</dbReference>
<keyword evidence="10" id="KW-0472">Membrane</keyword>
<dbReference type="GO" id="GO:0020037">
    <property type="term" value="F:heme binding"/>
    <property type="evidence" value="ECO:0007669"/>
    <property type="project" value="InterPro"/>
</dbReference>
<proteinExistence type="inferred from homology"/>
<evidence type="ECO:0000313" key="12">
    <source>
        <dbReference type="Proteomes" id="UP000234275"/>
    </source>
</evidence>
<keyword evidence="5 9" id="KW-0560">Oxidoreductase</keyword>
<dbReference type="AlphaFoldDB" id="A0A2I2GMH8"/>
<comment type="caution">
    <text evidence="11">The sequence shown here is derived from an EMBL/GenBank/DDBJ whole genome shotgun (WGS) entry which is preliminary data.</text>
</comment>
<keyword evidence="4 8" id="KW-0479">Metal-binding</keyword>
<accession>A0A2I2GMH8</accession>
<name>A0A2I2GMH8_9EURO</name>
<comment type="similarity">
    <text evidence="2 9">Belongs to the cytochrome P450 family.</text>
</comment>